<organism evidence="2 3">
    <name type="scientific">Streptococcus suis</name>
    <dbReference type="NCBI Taxonomy" id="1307"/>
    <lineage>
        <taxon>Bacteria</taxon>
        <taxon>Bacillati</taxon>
        <taxon>Bacillota</taxon>
        <taxon>Bacilli</taxon>
        <taxon>Lactobacillales</taxon>
        <taxon>Streptococcaceae</taxon>
        <taxon>Streptococcus</taxon>
    </lineage>
</organism>
<dbReference type="InterPro" id="IPR038498">
    <property type="entry name" value="OspF/SpvC_sf"/>
</dbReference>
<evidence type="ECO:0000313" key="2">
    <source>
        <dbReference type="EMBL" id="CYU89948.1"/>
    </source>
</evidence>
<sequence>MFKMVDGQQVNNQIYGFKIHISATAENYKQVFQVVYPLLVESKVCFKYIEEDVDVLRNFSELESRAESGKYFTIYPNSHIHFLELLEQLYLNIPKDLQGIYILSDRPYKDSNIIFYRYGFFEDHSQYNVNGIPTLEGPNGEVWQDYQKAYFDLPPWIDDIQEPQVFQKSYLAEKYQVTDCLRMSNGGNTYRGFDKETNQEVIIKEARAEVVSYEKITKKMLRENEYKYATHLQASNRTPKILERVKEWINDYYIYESIRGQNLLDYASPMSLFTYSSDTPDENIDKFQHFLSLTKQLVHFIDYFHKRNIVLNDIHANNFIVSEDNKLYFIDLENSYENENDNLIGIYNEISLKEWNRLDGKLGDCHKLANLILFLLGRLQIKSGEKYEACLTDDLLSRYGIKTNLSQLISYLYSDKASISVAKEMVENVRVELGQVCCELIPYEDSMPEVSIPISQLLDLDGLSQYIRWKEDDERLKILIDRESNMGLDGLAGVLILMEDGALSATHQQYVVTKILDKIVETEYGPSIAYGMGYASPYLTTGVAGVLKALQYIGYPKFLDLSQELVKGLLVEYGQYPDFRQGMLGVADTLLDIFSATTDQKLLAAVEKQLVMVAIKAKYDKKLQKELLYVFSRYGRIKNEFIIKKQTV</sequence>
<dbReference type="AlphaFoldDB" id="A0A0Z8G0J9"/>
<dbReference type="InterPro" id="IPR057929">
    <property type="entry name" value="RamC_N"/>
</dbReference>
<name>A0A0Z8G0J9_STRSU</name>
<dbReference type="Gene3D" id="1.10.510.10">
    <property type="entry name" value="Transferase(Phosphotransferase) domain 1"/>
    <property type="match status" value="1"/>
</dbReference>
<dbReference type="Proteomes" id="UP000073434">
    <property type="component" value="Unassembled WGS sequence"/>
</dbReference>
<evidence type="ECO:0000259" key="1">
    <source>
        <dbReference type="Pfam" id="PF25816"/>
    </source>
</evidence>
<dbReference type="InterPro" id="IPR011009">
    <property type="entry name" value="Kinase-like_dom_sf"/>
</dbReference>
<dbReference type="SUPFAM" id="SSF56112">
    <property type="entry name" value="Protein kinase-like (PK-like)"/>
    <property type="match status" value="1"/>
</dbReference>
<evidence type="ECO:0000313" key="3">
    <source>
        <dbReference type="Proteomes" id="UP000073434"/>
    </source>
</evidence>
<dbReference type="EMBL" id="FIFW01000023">
    <property type="protein sequence ID" value="CYU89948.1"/>
    <property type="molecule type" value="Genomic_DNA"/>
</dbReference>
<feature type="domain" description="RamC N-terminal" evidence="1">
    <location>
        <begin position="11"/>
        <end position="159"/>
    </location>
</feature>
<protein>
    <submittedName>
        <fullName evidence="2">Lantibiotic synthetase protein</fullName>
    </submittedName>
</protein>
<gene>
    <name evidence="2" type="ORF">ERS132385_01882</name>
</gene>
<proteinExistence type="predicted"/>
<reference evidence="2 3" key="1">
    <citation type="submission" date="2016-02" db="EMBL/GenBank/DDBJ databases">
        <authorList>
            <consortium name="Pathogen Informatics"/>
        </authorList>
    </citation>
    <scope>NUCLEOTIDE SEQUENCE [LARGE SCALE GENOMIC DNA]</scope>
    <source>
        <strain evidence="2 3">LSS23</strain>
    </source>
</reference>
<dbReference type="Pfam" id="PF25816">
    <property type="entry name" value="RamC_N"/>
    <property type="match status" value="1"/>
</dbReference>
<dbReference type="RefSeq" id="WP_044688043.1">
    <property type="nucleotide sequence ID" value="NZ_CEEW01000038.1"/>
</dbReference>
<dbReference type="Gene3D" id="3.30.2430.10">
    <property type="entry name" value="phosphothreonine lyase"/>
    <property type="match status" value="1"/>
</dbReference>
<accession>A0A0Z8G0J9</accession>